<sequence length="207" mass="24378">MKKEIIAATEDYVRKLLKKLPAYLTYHNLHHTVEVVDSVVKIADSCHLSDSCHLTDDEKEILILAAWFHDTGFVETYKGHERVSKQIATTFLKSQKYPGEKIKMVRRCIDATKINYQPTNILENIIRDADLYHLATADYFKKLASLKKEWEYVYKTKITDQSWYTKNLDFLTAHRYHTPYCQHQLKVQKQENVFKNLQKVATYKCSI</sequence>
<name>A0ABT8L6J5_9BACT</name>
<evidence type="ECO:0000313" key="3">
    <source>
        <dbReference type="Proteomes" id="UP001172083"/>
    </source>
</evidence>
<comment type="caution">
    <text evidence="2">The sequence shown here is derived from an EMBL/GenBank/DDBJ whole genome shotgun (WGS) entry which is preliminary data.</text>
</comment>
<feature type="domain" description="HD/PDEase" evidence="1">
    <location>
        <begin position="24"/>
        <end position="144"/>
    </location>
</feature>
<dbReference type="InterPro" id="IPR003607">
    <property type="entry name" value="HD/PDEase_dom"/>
</dbReference>
<dbReference type="SMART" id="SM00471">
    <property type="entry name" value="HDc"/>
    <property type="match status" value="1"/>
</dbReference>
<dbReference type="Proteomes" id="UP001172083">
    <property type="component" value="Unassembled WGS sequence"/>
</dbReference>
<proteinExistence type="predicted"/>
<dbReference type="InterPro" id="IPR006674">
    <property type="entry name" value="HD_domain"/>
</dbReference>
<dbReference type="SUPFAM" id="SSF109604">
    <property type="entry name" value="HD-domain/PDEase-like"/>
    <property type="match status" value="1"/>
</dbReference>
<reference evidence="2" key="1">
    <citation type="submission" date="2023-06" db="EMBL/GenBank/DDBJ databases">
        <title>Genomic of Agaribacillus aureum.</title>
        <authorList>
            <person name="Wang G."/>
        </authorList>
    </citation>
    <scope>NUCLEOTIDE SEQUENCE</scope>
    <source>
        <strain evidence="2">BMA12</strain>
    </source>
</reference>
<organism evidence="2 3">
    <name type="scientific">Agaribacillus aureus</name>
    <dbReference type="NCBI Taxonomy" id="3051825"/>
    <lineage>
        <taxon>Bacteria</taxon>
        <taxon>Pseudomonadati</taxon>
        <taxon>Bacteroidota</taxon>
        <taxon>Cytophagia</taxon>
        <taxon>Cytophagales</taxon>
        <taxon>Splendidivirgaceae</taxon>
        <taxon>Agaribacillus</taxon>
    </lineage>
</organism>
<dbReference type="CDD" id="cd00077">
    <property type="entry name" value="HDc"/>
    <property type="match status" value="1"/>
</dbReference>
<protein>
    <submittedName>
        <fullName evidence="2">HD domain-containing protein</fullName>
    </submittedName>
</protein>
<evidence type="ECO:0000259" key="1">
    <source>
        <dbReference type="SMART" id="SM00471"/>
    </source>
</evidence>
<dbReference type="RefSeq" id="WP_346757959.1">
    <property type="nucleotide sequence ID" value="NZ_JAUJEB010000001.1"/>
</dbReference>
<accession>A0ABT8L6J5</accession>
<keyword evidence="3" id="KW-1185">Reference proteome</keyword>
<evidence type="ECO:0000313" key="2">
    <source>
        <dbReference type="EMBL" id="MDN5212642.1"/>
    </source>
</evidence>
<dbReference type="EMBL" id="JAUJEB010000001">
    <property type="protein sequence ID" value="MDN5212642.1"/>
    <property type="molecule type" value="Genomic_DNA"/>
</dbReference>
<dbReference type="Pfam" id="PF01966">
    <property type="entry name" value="HD"/>
    <property type="match status" value="1"/>
</dbReference>
<gene>
    <name evidence="2" type="ORF">QQ020_11320</name>
</gene>
<dbReference type="Gene3D" id="1.10.3210.10">
    <property type="entry name" value="Hypothetical protein af1432"/>
    <property type="match status" value="1"/>
</dbReference>